<evidence type="ECO:0000313" key="2">
    <source>
        <dbReference type="Proteomes" id="UP001163835"/>
    </source>
</evidence>
<evidence type="ECO:0000313" key="1">
    <source>
        <dbReference type="EMBL" id="KAJ3812954.1"/>
    </source>
</evidence>
<sequence>MSSFQTTEILFNSPALHSLKRDQLVKLCKIHSVKASGKNVELIERLKRVAEDLPKGSLSIGSGNHDTDNGDMEIDEAVDNGGDNKENYADRKIGSTTVVGNPPRPSEQWEVMESIAECENEDSGSRNGTLRSIASNREFGTGGSKSSTISSIKALASSLGLKRSTSAKSNAHASGTRGDRFPPATDDELSKHAIPYTRLPVPSPNQIPQTDHFSDFSHFGANLPTPTTLSKFDFNNREDTAPLPGHVLRPGAPAPNNARLSLGDARFSLGYGLATPRKSASGATTTIRLVSSSSMIGITNSPGPSTSTLDIENSSTPHLKPWNTAFDLVLGSPSGPGQGENVKIYPDLPMEDVLASPTTVQPSQTLSDSFPDPSGAKSQAFVFGSPLPQHRVSNAQFQTAAASVLEEMNRRLLADGVEAVGTSLVSNLRPGAGGHLTPGTQKVYTDREIKPLRKSFGAHAVRKEIQQKFEKAHQDQFDGMESIAGYLDRKNISSLVGKAPVGTSSSIESVQVGQKRKSSAIDDGRQATAKRPSTRVISNTRRTVPGGFGEEDEDEEAPVGKKPRVEFSGKDDTGAKEADQSALEKSEKEREAIRRKLEMNRARRRSSAANGRASMGRGRVSVGKLPPKQAASKSRFGFLSNAAKSIVKGVWGGGKKTPAVVPPKPVPKAPSSTTSTAKPVLTTGVTETKGKVAPSGSQRKFSATDSGTSLRNRDVSNAGTMNSLGSVATTIHSSRSRSPLPSFAAPTKSSSVRSSATGNSSIANASGVSRTSTTFATSPRVSSLGVRGTLNPNRVSSTSSRLLAPTASSLAKAASLNKLKSNSLNVPAETPFSSSPSSSKIFSKPLVVPKGSGLPSPVRSGRSQTVTREITVKQRSLSGRKPRISRSKVIAKLASQRNPSGGSGTSVSTIYTGPSAVGLAAKRSSLGVGVHKAPRKSMGAARRSHIGVSGARSSEASVLLSAKKRARQSEYARRKSRAATSGAEPMKVDA</sequence>
<gene>
    <name evidence="1" type="ORF">F5876DRAFT_36218</name>
</gene>
<reference evidence="1" key="1">
    <citation type="submission" date="2022-09" db="EMBL/GenBank/DDBJ databases">
        <title>A Global Phylogenomic Analysis of the Shiitake Genus Lentinula.</title>
        <authorList>
            <consortium name="DOE Joint Genome Institute"/>
            <person name="Sierra-Patev S."/>
            <person name="Min B."/>
            <person name="Naranjo-Ortiz M."/>
            <person name="Looney B."/>
            <person name="Konkel Z."/>
            <person name="Slot J.C."/>
            <person name="Sakamoto Y."/>
            <person name="Steenwyk J.L."/>
            <person name="Rokas A."/>
            <person name="Carro J."/>
            <person name="Camarero S."/>
            <person name="Ferreira P."/>
            <person name="Molpeceres G."/>
            <person name="Ruiz-Duenas F.J."/>
            <person name="Serrano A."/>
            <person name="Henrissat B."/>
            <person name="Drula E."/>
            <person name="Hughes K.W."/>
            <person name="Mata J.L."/>
            <person name="Ishikawa N.K."/>
            <person name="Vargas-Isla R."/>
            <person name="Ushijima S."/>
            <person name="Smith C.A."/>
            <person name="Ahrendt S."/>
            <person name="Andreopoulos W."/>
            <person name="He G."/>
            <person name="Labutti K."/>
            <person name="Lipzen A."/>
            <person name="Ng V."/>
            <person name="Riley R."/>
            <person name="Sandor L."/>
            <person name="Barry K."/>
            <person name="Martinez A.T."/>
            <person name="Xiao Y."/>
            <person name="Gibbons J.G."/>
            <person name="Terashima K."/>
            <person name="Grigoriev I.V."/>
            <person name="Hibbett D.S."/>
        </authorList>
    </citation>
    <scope>NUCLEOTIDE SEQUENCE</scope>
    <source>
        <strain evidence="1">TMI1499</strain>
    </source>
</reference>
<organism evidence="1 2">
    <name type="scientific">Lentinula aff. lateritia</name>
    <dbReference type="NCBI Taxonomy" id="2804960"/>
    <lineage>
        <taxon>Eukaryota</taxon>
        <taxon>Fungi</taxon>
        <taxon>Dikarya</taxon>
        <taxon>Basidiomycota</taxon>
        <taxon>Agaricomycotina</taxon>
        <taxon>Agaricomycetes</taxon>
        <taxon>Agaricomycetidae</taxon>
        <taxon>Agaricales</taxon>
        <taxon>Marasmiineae</taxon>
        <taxon>Omphalotaceae</taxon>
        <taxon>Lentinula</taxon>
    </lineage>
</organism>
<proteinExistence type="predicted"/>
<protein>
    <submittedName>
        <fullName evidence="1">Uncharacterized protein</fullName>
    </submittedName>
</protein>
<dbReference type="EMBL" id="MU795007">
    <property type="protein sequence ID" value="KAJ3812954.1"/>
    <property type="molecule type" value="Genomic_DNA"/>
</dbReference>
<accession>A0ACC1U8G1</accession>
<keyword evidence="2" id="KW-1185">Reference proteome</keyword>
<dbReference type="Proteomes" id="UP001163835">
    <property type="component" value="Unassembled WGS sequence"/>
</dbReference>
<name>A0ACC1U8G1_9AGAR</name>
<comment type="caution">
    <text evidence="1">The sequence shown here is derived from an EMBL/GenBank/DDBJ whole genome shotgun (WGS) entry which is preliminary data.</text>
</comment>